<keyword evidence="3 6" id="KW-0472">Membrane</keyword>
<dbReference type="InterPro" id="IPR015631">
    <property type="entry name" value="CD2/SLAM_rcpt"/>
</dbReference>
<evidence type="ECO:0000256" key="1">
    <source>
        <dbReference type="ARBA" id="ARBA00004370"/>
    </source>
</evidence>
<name>A0A8U0U084_SALNM</name>
<evidence type="ECO:0000256" key="5">
    <source>
        <dbReference type="SAM" id="MobiDB-lite"/>
    </source>
</evidence>
<keyword evidence="6" id="KW-1133">Transmembrane helix</keyword>
<evidence type="ECO:0000313" key="9">
    <source>
        <dbReference type="RefSeq" id="XP_038835599.1"/>
    </source>
</evidence>
<dbReference type="GO" id="GO:0016020">
    <property type="term" value="C:membrane"/>
    <property type="evidence" value="ECO:0007669"/>
    <property type="project" value="UniProtKB-SubCell"/>
</dbReference>
<keyword evidence="4" id="KW-0325">Glycoprotein</keyword>
<dbReference type="GeneID" id="120033359"/>
<feature type="region of interest" description="Disordered" evidence="5">
    <location>
        <begin position="267"/>
        <end position="472"/>
    </location>
</feature>
<evidence type="ECO:0000256" key="4">
    <source>
        <dbReference type="ARBA" id="ARBA00023180"/>
    </source>
</evidence>
<feature type="transmembrane region" description="Helical" evidence="6">
    <location>
        <begin position="215"/>
        <end position="237"/>
    </location>
</feature>
<dbReference type="SUPFAM" id="SSF48726">
    <property type="entry name" value="Immunoglobulin"/>
    <property type="match status" value="1"/>
</dbReference>
<keyword evidence="2 7" id="KW-0732">Signal</keyword>
<evidence type="ECO:0000256" key="2">
    <source>
        <dbReference type="ARBA" id="ARBA00022729"/>
    </source>
</evidence>
<evidence type="ECO:0000256" key="3">
    <source>
        <dbReference type="ARBA" id="ARBA00023136"/>
    </source>
</evidence>
<feature type="signal peptide" evidence="7">
    <location>
        <begin position="1"/>
        <end position="16"/>
    </location>
</feature>
<dbReference type="PANTHER" id="PTHR12080">
    <property type="entry name" value="SIGNALING LYMPHOCYTIC ACTIVATION MOLECULE"/>
    <property type="match status" value="1"/>
</dbReference>
<proteinExistence type="predicted"/>
<dbReference type="PANTHER" id="PTHR12080:SF125">
    <property type="entry name" value="CD48 ANTIGEN-LIKE"/>
    <property type="match status" value="1"/>
</dbReference>
<reference evidence="9" key="1">
    <citation type="submission" date="2025-08" db="UniProtKB">
        <authorList>
            <consortium name="RefSeq"/>
        </authorList>
    </citation>
    <scope>IDENTIFICATION</scope>
    <source>
        <tissue evidence="9">White muscle</tissue>
    </source>
</reference>
<sequence>MPKLTLIGLYFWICLAQKVVSGEDLYHKVGGELALKLDKSTVPDSITSILWKHGKNKVAEWDKDFGGSLDIYAAFKKRTTLDQNTGELRINGLMTTDIGVYSVEFNSKLLDKTYKLSVIKAVPKPTITSSCNANLTSCTLTCEGDTTDAEPVTYNWKVGEGAWEVGGKLFNVFKSDTGKSTNGYKYICKLNNAVSGEVSEPVGEVFGPEPSNTSAIVGGVIVTILVLVAVITGILIWEKKTEYSQDTWIEFFSKFFSRLCVKSRDGNNQTTAKVSDGVQPEQVGESKTDGSAAPVGEDESKMDGSTAPVGEDESKTDGSTAPVGEDESKTDGSTAPVGEDGSKTDGSTAPVGEDGSKTDGSAAPGGDLNAAEKGEANGVGESKTDGSAAPVGEDESKTDGSTAPVGEDESKTDGSTAPVGEDGSKTDGSAAPGGDLNAAEKGEANGEVSVLLNEDEVKHDNGEGAAEENSAL</sequence>
<dbReference type="InterPro" id="IPR013783">
    <property type="entry name" value="Ig-like_fold"/>
</dbReference>
<feature type="chain" id="PRO_5035818071" evidence="7">
    <location>
        <begin position="17"/>
        <end position="472"/>
    </location>
</feature>
<dbReference type="Proteomes" id="UP000808372">
    <property type="component" value="Chromosome 40"/>
</dbReference>
<dbReference type="InterPro" id="IPR036179">
    <property type="entry name" value="Ig-like_dom_sf"/>
</dbReference>
<evidence type="ECO:0000256" key="6">
    <source>
        <dbReference type="SAM" id="Phobius"/>
    </source>
</evidence>
<evidence type="ECO:0000256" key="7">
    <source>
        <dbReference type="SAM" id="SignalP"/>
    </source>
</evidence>
<comment type="subcellular location">
    <subcellularLocation>
        <location evidence="1">Membrane</location>
    </subcellularLocation>
</comment>
<evidence type="ECO:0000313" key="8">
    <source>
        <dbReference type="Proteomes" id="UP000808372"/>
    </source>
</evidence>
<gene>
    <name evidence="9" type="primary">LOC120033359</name>
</gene>
<organism evidence="8 9">
    <name type="scientific">Salvelinus namaycush</name>
    <name type="common">Lake trout</name>
    <name type="synonym">Salmo namaycush</name>
    <dbReference type="NCBI Taxonomy" id="8040"/>
    <lineage>
        <taxon>Eukaryota</taxon>
        <taxon>Metazoa</taxon>
        <taxon>Chordata</taxon>
        <taxon>Craniata</taxon>
        <taxon>Vertebrata</taxon>
        <taxon>Euteleostomi</taxon>
        <taxon>Actinopterygii</taxon>
        <taxon>Neopterygii</taxon>
        <taxon>Teleostei</taxon>
        <taxon>Protacanthopterygii</taxon>
        <taxon>Salmoniformes</taxon>
        <taxon>Salmonidae</taxon>
        <taxon>Salmoninae</taxon>
        <taxon>Salvelinus</taxon>
    </lineage>
</organism>
<keyword evidence="6" id="KW-0812">Transmembrane</keyword>
<protein>
    <submittedName>
        <fullName evidence="9">Uncharacterized protein LOC120033359 isoform X5</fullName>
    </submittedName>
</protein>
<dbReference type="AlphaFoldDB" id="A0A8U0U084"/>
<dbReference type="Gene3D" id="2.60.40.10">
    <property type="entry name" value="Immunoglobulins"/>
    <property type="match status" value="2"/>
</dbReference>
<dbReference type="RefSeq" id="XP_038835599.1">
    <property type="nucleotide sequence ID" value="XM_038979671.1"/>
</dbReference>
<keyword evidence="8" id="KW-1185">Reference proteome</keyword>
<accession>A0A8U0U084</accession>